<evidence type="ECO:0000256" key="2">
    <source>
        <dbReference type="SAM" id="MobiDB-lite"/>
    </source>
</evidence>
<feature type="domain" description="Saposin B-type" evidence="4">
    <location>
        <begin position="24"/>
        <end position="109"/>
    </location>
</feature>
<evidence type="ECO:0000313" key="5">
    <source>
        <dbReference type="EMBL" id="KAK5582414.1"/>
    </source>
</evidence>
<keyword evidence="3" id="KW-0732">Signal</keyword>
<keyword evidence="1" id="KW-1015">Disulfide bond</keyword>
<evidence type="ECO:0000256" key="1">
    <source>
        <dbReference type="ARBA" id="ARBA00023157"/>
    </source>
</evidence>
<feature type="compositionally biased region" description="Gly residues" evidence="2">
    <location>
        <begin position="235"/>
        <end position="247"/>
    </location>
</feature>
<proteinExistence type="predicted"/>
<feature type="chain" id="PRO_5043030875" description="Saposin B-type domain-containing protein" evidence="3">
    <location>
        <begin position="22"/>
        <end position="254"/>
    </location>
</feature>
<dbReference type="Proteomes" id="UP001344447">
    <property type="component" value="Unassembled WGS sequence"/>
</dbReference>
<dbReference type="PROSITE" id="PS50015">
    <property type="entry name" value="SAP_B"/>
    <property type="match status" value="1"/>
</dbReference>
<feature type="region of interest" description="Disordered" evidence="2">
    <location>
        <begin position="226"/>
        <end position="254"/>
    </location>
</feature>
<name>A0AAN7TYQ1_9MYCE</name>
<evidence type="ECO:0000256" key="3">
    <source>
        <dbReference type="SAM" id="SignalP"/>
    </source>
</evidence>
<feature type="signal peptide" evidence="3">
    <location>
        <begin position="1"/>
        <end position="21"/>
    </location>
</feature>
<organism evidence="5 6">
    <name type="scientific">Dictyostelium firmibasis</name>
    <dbReference type="NCBI Taxonomy" id="79012"/>
    <lineage>
        <taxon>Eukaryota</taxon>
        <taxon>Amoebozoa</taxon>
        <taxon>Evosea</taxon>
        <taxon>Eumycetozoa</taxon>
        <taxon>Dictyostelia</taxon>
        <taxon>Dictyosteliales</taxon>
        <taxon>Dictyosteliaceae</taxon>
        <taxon>Dictyostelium</taxon>
    </lineage>
</organism>
<keyword evidence="6" id="KW-1185">Reference proteome</keyword>
<dbReference type="SMART" id="SM00741">
    <property type="entry name" value="SapB"/>
    <property type="match status" value="1"/>
</dbReference>
<dbReference type="AlphaFoldDB" id="A0AAN7TYQ1"/>
<reference evidence="5 6" key="1">
    <citation type="submission" date="2023-11" db="EMBL/GenBank/DDBJ databases">
        <title>Dfirmibasis_genome.</title>
        <authorList>
            <person name="Edelbroek B."/>
            <person name="Kjellin J."/>
            <person name="Jerlstrom-Hultqvist J."/>
            <person name="Soderbom F."/>
        </authorList>
    </citation>
    <scope>NUCLEOTIDE SEQUENCE [LARGE SCALE GENOMIC DNA]</scope>
    <source>
        <strain evidence="5 6">TNS-C-14</strain>
    </source>
</reference>
<evidence type="ECO:0000259" key="4">
    <source>
        <dbReference type="PROSITE" id="PS50015"/>
    </source>
</evidence>
<dbReference type="EMBL" id="JAVFKY010000001">
    <property type="protein sequence ID" value="KAK5582414.1"/>
    <property type="molecule type" value="Genomic_DNA"/>
</dbReference>
<evidence type="ECO:0000313" key="6">
    <source>
        <dbReference type="Proteomes" id="UP001344447"/>
    </source>
</evidence>
<gene>
    <name evidence="5" type="ORF">RB653_003999</name>
</gene>
<comment type="caution">
    <text evidence="5">The sequence shown here is derived from an EMBL/GenBank/DDBJ whole genome shotgun (WGS) entry which is preliminary data.</text>
</comment>
<protein>
    <recommendedName>
        <fullName evidence="4">Saposin B-type domain-containing protein</fullName>
    </recommendedName>
</protein>
<sequence length="254" mass="26063">MMIKYITIAILFIASLSLIKANVEFTLCPTCVDFISNDMGDLEKIISGGIATSCGAVCSLLPSNLEQGACNLLCDIVGIDEFIKVFNNIGEDADPVWICEELTVCPKNKKSDATLLAAEVSPTSGPHGTTFTIGVAYKVESTLGTGEVAVMVVDPTGSNGFGDAQLIVNTQPGQYSTSFSFAAKPSEDESFPAGVYQVELNVCEGACGTKHGIVLSSSTTNFTVTSGPSVTGQMTGSGSGSGSGSSSGSGAAFF</sequence>
<dbReference type="InterPro" id="IPR008139">
    <property type="entry name" value="SaposinB_dom"/>
</dbReference>
<accession>A0AAN7TYQ1</accession>